<protein>
    <submittedName>
        <fullName evidence="2">Uncharacterized protein</fullName>
    </submittedName>
</protein>
<evidence type="ECO:0000256" key="1">
    <source>
        <dbReference type="SAM" id="Phobius"/>
    </source>
</evidence>
<keyword evidence="1" id="KW-1133">Transmembrane helix</keyword>
<organism evidence="2 3">
    <name type="scientific">Potamilus streckersoni</name>
    <dbReference type="NCBI Taxonomy" id="2493646"/>
    <lineage>
        <taxon>Eukaryota</taxon>
        <taxon>Metazoa</taxon>
        <taxon>Spiralia</taxon>
        <taxon>Lophotrochozoa</taxon>
        <taxon>Mollusca</taxon>
        <taxon>Bivalvia</taxon>
        <taxon>Autobranchia</taxon>
        <taxon>Heteroconchia</taxon>
        <taxon>Palaeoheterodonta</taxon>
        <taxon>Unionida</taxon>
        <taxon>Unionoidea</taxon>
        <taxon>Unionidae</taxon>
        <taxon>Ambleminae</taxon>
        <taxon>Lampsilini</taxon>
        <taxon>Potamilus</taxon>
    </lineage>
</organism>
<dbReference type="Proteomes" id="UP001195483">
    <property type="component" value="Unassembled WGS sequence"/>
</dbReference>
<accession>A0AAE0RXD5</accession>
<sequence>MSERYAQPLDVLKHDHKRSFRDFSPKWARRSEEVHDSKYYRVTKSPTPASVATTPISNNNFNINGISTSVSQRLLLESEVELSDREGSESETRSWRSKSCCCGTRCWSGKPCSCTCGCLSFKLSKKLDTILLWVVGSLTCTANVVMFAMLTTD</sequence>
<reference evidence="2" key="3">
    <citation type="submission" date="2023-05" db="EMBL/GenBank/DDBJ databases">
        <authorList>
            <person name="Smith C.H."/>
        </authorList>
    </citation>
    <scope>NUCLEOTIDE SEQUENCE</scope>
    <source>
        <strain evidence="2">CHS0354</strain>
        <tissue evidence="2">Mantle</tissue>
    </source>
</reference>
<gene>
    <name evidence="2" type="ORF">CHS0354_033851</name>
</gene>
<name>A0AAE0RXD5_9BIVA</name>
<reference evidence="2" key="1">
    <citation type="journal article" date="2021" name="Genome Biol. Evol.">
        <title>A High-Quality Reference Genome for a Parasitic Bivalve with Doubly Uniparental Inheritance (Bivalvia: Unionida).</title>
        <authorList>
            <person name="Smith C.H."/>
        </authorList>
    </citation>
    <scope>NUCLEOTIDE SEQUENCE</scope>
    <source>
        <strain evidence="2">CHS0354</strain>
    </source>
</reference>
<keyword evidence="1" id="KW-0812">Transmembrane</keyword>
<keyword evidence="1" id="KW-0472">Membrane</keyword>
<dbReference type="EMBL" id="JAEAOA010001977">
    <property type="protein sequence ID" value="KAK3581065.1"/>
    <property type="molecule type" value="Genomic_DNA"/>
</dbReference>
<evidence type="ECO:0000313" key="3">
    <source>
        <dbReference type="Proteomes" id="UP001195483"/>
    </source>
</evidence>
<dbReference type="AlphaFoldDB" id="A0AAE0RXD5"/>
<feature type="transmembrane region" description="Helical" evidence="1">
    <location>
        <begin position="130"/>
        <end position="150"/>
    </location>
</feature>
<proteinExistence type="predicted"/>
<evidence type="ECO:0000313" key="2">
    <source>
        <dbReference type="EMBL" id="KAK3581065.1"/>
    </source>
</evidence>
<keyword evidence="3" id="KW-1185">Reference proteome</keyword>
<comment type="caution">
    <text evidence="2">The sequence shown here is derived from an EMBL/GenBank/DDBJ whole genome shotgun (WGS) entry which is preliminary data.</text>
</comment>
<reference evidence="2" key="2">
    <citation type="journal article" date="2021" name="Genome Biol. Evol.">
        <title>Developing a high-quality reference genome for a parasitic bivalve with doubly uniparental inheritance (Bivalvia: Unionida).</title>
        <authorList>
            <person name="Smith C.H."/>
        </authorList>
    </citation>
    <scope>NUCLEOTIDE SEQUENCE</scope>
    <source>
        <strain evidence="2">CHS0354</strain>
        <tissue evidence="2">Mantle</tissue>
    </source>
</reference>